<dbReference type="Pfam" id="PF01584">
    <property type="entry name" value="CheW"/>
    <property type="match status" value="2"/>
</dbReference>
<dbReference type="PROSITE" id="PS50851">
    <property type="entry name" value="CHEW"/>
    <property type="match status" value="2"/>
</dbReference>
<organism evidence="2 3">
    <name type="scientific">Leptolyngbya cf. ectocarpi LEGE 11479</name>
    <dbReference type="NCBI Taxonomy" id="1828722"/>
    <lineage>
        <taxon>Bacteria</taxon>
        <taxon>Bacillati</taxon>
        <taxon>Cyanobacteriota</taxon>
        <taxon>Cyanophyceae</taxon>
        <taxon>Leptolyngbyales</taxon>
        <taxon>Leptolyngbyaceae</taxon>
        <taxon>Leptolyngbya group</taxon>
        <taxon>Leptolyngbya</taxon>
    </lineage>
</organism>
<name>A0A928X2S5_LEPEC</name>
<dbReference type="Proteomes" id="UP000615026">
    <property type="component" value="Unassembled WGS sequence"/>
</dbReference>
<sequence length="386" mass="43338">METLAYLIFELDDLQYGIETTHVREIFQLPELTPIADTPDDMIGILNLRGKILPVMHLAKRLGQDHLSCQLTDSIIVVEWQGLRVGMVVNRVHDVQSLPIAGIEPASSYECRDYGHTAFAAGVAKMDDWLVMLLNPETLIRQPDKVALMAWEAKLNNLDNAPDSYLDSYLDNHSDFNHADQDIASQDVTAYPNEQIFEAQQTSVLTNFFSLYCPQATPADRQIFYQRAIVLRQSLEESDISQLIPLAVIQLGEDYFGINLQQVREFINIRRIRPIPCCPPHVMGNMNLRGDVMTLVDIRPALNLPQSLDASAKAVVIDVDDIVASIAVDQVLDMVYLPSSDISPMPTARRRQTFFQGVTRYYQKTLSILDLSKILSHGGLIVDQAA</sequence>
<gene>
    <name evidence="2" type="ORF">IQ260_04990</name>
</gene>
<dbReference type="Gene3D" id="2.30.30.40">
    <property type="entry name" value="SH3 Domains"/>
    <property type="match status" value="2"/>
</dbReference>
<dbReference type="GO" id="GO:0007165">
    <property type="term" value="P:signal transduction"/>
    <property type="evidence" value="ECO:0007669"/>
    <property type="project" value="InterPro"/>
</dbReference>
<dbReference type="InterPro" id="IPR002545">
    <property type="entry name" value="CheW-lke_dom"/>
</dbReference>
<dbReference type="PANTHER" id="PTHR22617">
    <property type="entry name" value="CHEMOTAXIS SENSOR HISTIDINE KINASE-RELATED"/>
    <property type="match status" value="1"/>
</dbReference>
<protein>
    <submittedName>
        <fullName evidence="2">Chemotaxis protein CheW</fullName>
    </submittedName>
</protein>
<feature type="domain" description="CheW-like" evidence="1">
    <location>
        <begin position="3"/>
        <end position="145"/>
    </location>
</feature>
<dbReference type="InterPro" id="IPR039315">
    <property type="entry name" value="CheW"/>
</dbReference>
<dbReference type="InterPro" id="IPR036061">
    <property type="entry name" value="CheW-like_dom_sf"/>
</dbReference>
<dbReference type="GO" id="GO:0006935">
    <property type="term" value="P:chemotaxis"/>
    <property type="evidence" value="ECO:0007669"/>
    <property type="project" value="InterPro"/>
</dbReference>
<reference evidence="2" key="1">
    <citation type="submission" date="2020-10" db="EMBL/GenBank/DDBJ databases">
        <authorList>
            <person name="Castelo-Branco R."/>
            <person name="Eusebio N."/>
            <person name="Adriana R."/>
            <person name="Vieira A."/>
            <person name="Brugerolle De Fraissinette N."/>
            <person name="Rezende De Castro R."/>
            <person name="Schneider M.P."/>
            <person name="Vasconcelos V."/>
            <person name="Leao P.N."/>
        </authorList>
    </citation>
    <scope>NUCLEOTIDE SEQUENCE</scope>
    <source>
        <strain evidence="2">LEGE 11479</strain>
    </source>
</reference>
<dbReference type="PANTHER" id="PTHR22617:SF23">
    <property type="entry name" value="CHEMOTAXIS PROTEIN CHEW"/>
    <property type="match status" value="1"/>
</dbReference>
<keyword evidence="3" id="KW-1185">Reference proteome</keyword>
<evidence type="ECO:0000259" key="1">
    <source>
        <dbReference type="PROSITE" id="PS50851"/>
    </source>
</evidence>
<dbReference type="SMART" id="SM00260">
    <property type="entry name" value="CheW"/>
    <property type="match status" value="2"/>
</dbReference>
<comment type="caution">
    <text evidence="2">The sequence shown here is derived from an EMBL/GenBank/DDBJ whole genome shotgun (WGS) entry which is preliminary data.</text>
</comment>
<dbReference type="RefSeq" id="WP_193991431.1">
    <property type="nucleotide sequence ID" value="NZ_JADEXP010000025.1"/>
</dbReference>
<evidence type="ECO:0000313" key="2">
    <source>
        <dbReference type="EMBL" id="MBE9066003.1"/>
    </source>
</evidence>
<evidence type="ECO:0000313" key="3">
    <source>
        <dbReference type="Proteomes" id="UP000615026"/>
    </source>
</evidence>
<proteinExistence type="predicted"/>
<dbReference type="GO" id="GO:0005829">
    <property type="term" value="C:cytosol"/>
    <property type="evidence" value="ECO:0007669"/>
    <property type="project" value="TreeGrafter"/>
</dbReference>
<dbReference type="AlphaFoldDB" id="A0A928X2S5"/>
<dbReference type="Gene3D" id="2.40.50.180">
    <property type="entry name" value="CheA-289, Domain 4"/>
    <property type="match status" value="2"/>
</dbReference>
<feature type="domain" description="CheW-like" evidence="1">
    <location>
        <begin position="243"/>
        <end position="380"/>
    </location>
</feature>
<accession>A0A928X2S5</accession>
<dbReference type="SUPFAM" id="SSF50341">
    <property type="entry name" value="CheW-like"/>
    <property type="match status" value="2"/>
</dbReference>
<dbReference type="EMBL" id="JADEXP010000025">
    <property type="protein sequence ID" value="MBE9066003.1"/>
    <property type="molecule type" value="Genomic_DNA"/>
</dbReference>